<dbReference type="Proteomes" id="UP000746612">
    <property type="component" value="Unassembled WGS sequence"/>
</dbReference>
<feature type="signal peptide" evidence="2">
    <location>
        <begin position="1"/>
        <end position="18"/>
    </location>
</feature>
<dbReference type="Pfam" id="PF25485">
    <property type="entry name" value="DUF7908"/>
    <property type="match status" value="1"/>
</dbReference>
<feature type="domain" description="DUF7908" evidence="3">
    <location>
        <begin position="146"/>
        <end position="267"/>
    </location>
</feature>
<organism evidence="4 5">
    <name type="scientific">Gibberella zeae</name>
    <name type="common">Wheat head blight fungus</name>
    <name type="synonym">Fusarium graminearum</name>
    <dbReference type="NCBI Taxonomy" id="5518"/>
    <lineage>
        <taxon>Eukaryota</taxon>
        <taxon>Fungi</taxon>
        <taxon>Dikarya</taxon>
        <taxon>Ascomycota</taxon>
        <taxon>Pezizomycotina</taxon>
        <taxon>Sordariomycetes</taxon>
        <taxon>Hypocreomycetidae</taxon>
        <taxon>Hypocreales</taxon>
        <taxon>Nectriaceae</taxon>
        <taxon>Fusarium</taxon>
    </lineage>
</organism>
<feature type="compositionally biased region" description="Polar residues" evidence="1">
    <location>
        <begin position="337"/>
        <end position="346"/>
    </location>
</feature>
<proteinExistence type="predicted"/>
<feature type="region of interest" description="Disordered" evidence="1">
    <location>
        <begin position="319"/>
        <end position="379"/>
    </location>
</feature>
<dbReference type="InterPro" id="IPR057230">
    <property type="entry name" value="DUF7908"/>
</dbReference>
<dbReference type="AlphaFoldDB" id="A0A9N8RNN3"/>
<reference evidence="4" key="1">
    <citation type="submission" date="2021-03" db="EMBL/GenBank/DDBJ databases">
        <authorList>
            <person name="Alouane T."/>
            <person name="Langin T."/>
            <person name="Bonhomme L."/>
        </authorList>
    </citation>
    <scope>NUCLEOTIDE SEQUENCE</scope>
    <source>
        <strain evidence="4">MDC_Fg202</strain>
    </source>
</reference>
<evidence type="ECO:0000256" key="2">
    <source>
        <dbReference type="SAM" id="SignalP"/>
    </source>
</evidence>
<gene>
    <name evidence="4" type="ORF">MDCFG202_LOCUS534595</name>
</gene>
<evidence type="ECO:0000256" key="1">
    <source>
        <dbReference type="SAM" id="MobiDB-lite"/>
    </source>
</evidence>
<feature type="compositionally biased region" description="Low complexity" evidence="1">
    <location>
        <begin position="319"/>
        <end position="331"/>
    </location>
</feature>
<evidence type="ECO:0000259" key="3">
    <source>
        <dbReference type="Pfam" id="PF25485"/>
    </source>
</evidence>
<sequence>MKWQLILALGGTLHRVAGLELIGEQEQDDGVICYTYLSTYRAPVDVAITGKELPTAANLPTTRGILPPYFTNRSTSLPLFTFSSNPESSDAIPKPTSIDLFSSSDFVIPSSEPSSLLPPTIATSTEASATTTGAVSGQNVILFIAPPANENRRFVKRAPGRFVGGSDTVEICTNAAVFTLADGQLLDNEDPVYYNGNPYEQFGGQGSPPDGAITREFASVNGVLTFSSRSLPSNSAGFCQDGSGQVYMTFGSSPPRCDPILIRVYAVERCQNGQIIGLDTTTTTEPNQSSTVAEPTNIASSYTETFPFDPSSTVLVVSSASTQMSQSSDLSPGTIETPESSESTQISGSPTTDRVTTTTSNSSPSDSPSSSPSTEASLFSTSIETTLPFQSSSSFSFSYTTTAPSESFPSVSTLSTDLSSSFETQSSETPSSTAVSIESSSSLSSAETSTEVSSFSFTETSTEVSSFLFTETSSEEPTSTTDMLTTTEEPTTTTTASCNSVDPLTTVALANPTPVFDDDIDHGNEFRAITIPWIDDGIAKTGQKKLYISTNGVITVDTGNNNPDNDFLTTDYQANRAFLPYWDELYLDRNKGHTIVYEIFESQFGVELVIEFILGKFDSPGIYHFEANFFQDYNDAVRFQYYTTPEKGSSATIGFQDLLSDHYAQVSYNQANVIADGSSVTISTRYTNNFVILPFDNTECGKDQDRVKAPTDP</sequence>
<accession>A0A9N8RNN3</accession>
<evidence type="ECO:0000313" key="4">
    <source>
        <dbReference type="EMBL" id="CAG2007132.1"/>
    </source>
</evidence>
<protein>
    <recommendedName>
        <fullName evidence="3">DUF7908 domain-containing protein</fullName>
    </recommendedName>
</protein>
<feature type="compositionally biased region" description="Low complexity" evidence="1">
    <location>
        <begin position="347"/>
        <end position="379"/>
    </location>
</feature>
<dbReference type="EMBL" id="CAJPIJ010000185">
    <property type="protein sequence ID" value="CAG2007132.1"/>
    <property type="molecule type" value="Genomic_DNA"/>
</dbReference>
<feature type="chain" id="PRO_5040498804" description="DUF7908 domain-containing protein" evidence="2">
    <location>
        <begin position="19"/>
        <end position="713"/>
    </location>
</feature>
<keyword evidence="2" id="KW-0732">Signal</keyword>
<feature type="region of interest" description="Disordered" evidence="1">
    <location>
        <begin position="422"/>
        <end position="499"/>
    </location>
</feature>
<comment type="caution">
    <text evidence="4">The sequence shown here is derived from an EMBL/GenBank/DDBJ whole genome shotgun (WGS) entry which is preliminary data.</text>
</comment>
<feature type="compositionally biased region" description="Low complexity" evidence="1">
    <location>
        <begin position="429"/>
        <end position="495"/>
    </location>
</feature>
<evidence type="ECO:0000313" key="5">
    <source>
        <dbReference type="Proteomes" id="UP000746612"/>
    </source>
</evidence>
<name>A0A9N8RNN3_GIBZA</name>